<dbReference type="Pfam" id="PF14608">
    <property type="entry name" value="zf-CCCH_2"/>
    <property type="match status" value="2"/>
</dbReference>
<dbReference type="SMART" id="SM01162">
    <property type="entry name" value="DUF1771"/>
    <property type="match status" value="1"/>
</dbReference>
<dbReference type="Pfam" id="PF08590">
    <property type="entry name" value="DUF1771"/>
    <property type="match status" value="1"/>
</dbReference>
<evidence type="ECO:0000256" key="4">
    <source>
        <dbReference type="ARBA" id="ARBA00022833"/>
    </source>
</evidence>
<gene>
    <name evidence="9" type="ORF">B0T19DRAFT_351941</name>
</gene>
<dbReference type="PANTHER" id="PTHR13119">
    <property type="entry name" value="ZINC FINGER CCCH DOMAIN-CONTAINING PROTEI"/>
    <property type="match status" value="1"/>
</dbReference>
<evidence type="ECO:0008006" key="11">
    <source>
        <dbReference type="Google" id="ProtNLM"/>
    </source>
</evidence>
<dbReference type="AlphaFoldDB" id="A0AAE0J5W8"/>
<evidence type="ECO:0000313" key="9">
    <source>
        <dbReference type="EMBL" id="KAK3337135.1"/>
    </source>
</evidence>
<feature type="region of interest" description="Disordered" evidence="6">
    <location>
        <begin position="384"/>
        <end position="506"/>
    </location>
</feature>
<dbReference type="InterPro" id="IPR045124">
    <property type="entry name" value="Su(sable)-like"/>
</dbReference>
<dbReference type="PROSITE" id="PS50103">
    <property type="entry name" value="ZF_C3H1"/>
    <property type="match status" value="2"/>
</dbReference>
<dbReference type="InterPro" id="IPR036063">
    <property type="entry name" value="Smr_dom_sf"/>
</dbReference>
<dbReference type="InterPro" id="IPR013899">
    <property type="entry name" value="DUF1771"/>
</dbReference>
<organism evidence="9 10">
    <name type="scientific">Cercophora scortea</name>
    <dbReference type="NCBI Taxonomy" id="314031"/>
    <lineage>
        <taxon>Eukaryota</taxon>
        <taxon>Fungi</taxon>
        <taxon>Dikarya</taxon>
        <taxon>Ascomycota</taxon>
        <taxon>Pezizomycotina</taxon>
        <taxon>Sordariomycetes</taxon>
        <taxon>Sordariomycetidae</taxon>
        <taxon>Sordariales</taxon>
        <taxon>Lasiosphaeriaceae</taxon>
        <taxon>Cercophora</taxon>
    </lineage>
</organism>
<keyword evidence="2" id="KW-0677">Repeat</keyword>
<dbReference type="PANTHER" id="PTHR13119:SF12">
    <property type="entry name" value="PROTEIN SUPPRESSOR OF SABLE"/>
    <property type="match status" value="1"/>
</dbReference>
<feature type="compositionally biased region" description="Basic and acidic residues" evidence="6">
    <location>
        <begin position="717"/>
        <end position="727"/>
    </location>
</feature>
<dbReference type="Gene3D" id="4.10.1000.10">
    <property type="entry name" value="Zinc finger, CCCH-type"/>
    <property type="match status" value="1"/>
</dbReference>
<dbReference type="GO" id="GO:0045892">
    <property type="term" value="P:negative regulation of DNA-templated transcription"/>
    <property type="evidence" value="ECO:0007669"/>
    <property type="project" value="InterPro"/>
</dbReference>
<dbReference type="Gene3D" id="3.30.1370.110">
    <property type="match status" value="1"/>
</dbReference>
<dbReference type="Proteomes" id="UP001286456">
    <property type="component" value="Unassembled WGS sequence"/>
</dbReference>
<evidence type="ECO:0000256" key="1">
    <source>
        <dbReference type="ARBA" id="ARBA00022723"/>
    </source>
</evidence>
<reference evidence="9" key="1">
    <citation type="journal article" date="2023" name="Mol. Phylogenet. Evol.">
        <title>Genome-scale phylogeny and comparative genomics of the fungal order Sordariales.</title>
        <authorList>
            <person name="Hensen N."/>
            <person name="Bonometti L."/>
            <person name="Westerberg I."/>
            <person name="Brannstrom I.O."/>
            <person name="Guillou S."/>
            <person name="Cros-Aarteil S."/>
            <person name="Calhoun S."/>
            <person name="Haridas S."/>
            <person name="Kuo A."/>
            <person name="Mondo S."/>
            <person name="Pangilinan J."/>
            <person name="Riley R."/>
            <person name="LaButti K."/>
            <person name="Andreopoulos B."/>
            <person name="Lipzen A."/>
            <person name="Chen C."/>
            <person name="Yan M."/>
            <person name="Daum C."/>
            <person name="Ng V."/>
            <person name="Clum A."/>
            <person name="Steindorff A."/>
            <person name="Ohm R.A."/>
            <person name="Martin F."/>
            <person name="Silar P."/>
            <person name="Natvig D.O."/>
            <person name="Lalanne C."/>
            <person name="Gautier V."/>
            <person name="Ament-Velasquez S.L."/>
            <person name="Kruys A."/>
            <person name="Hutchinson M.I."/>
            <person name="Powell A.J."/>
            <person name="Barry K."/>
            <person name="Miller A.N."/>
            <person name="Grigoriev I.V."/>
            <person name="Debuchy R."/>
            <person name="Gladieux P."/>
            <person name="Hiltunen Thoren M."/>
            <person name="Johannesson H."/>
        </authorList>
    </citation>
    <scope>NUCLEOTIDE SEQUENCE</scope>
    <source>
        <strain evidence="9">SMH4131-1</strain>
    </source>
</reference>
<feature type="domain" description="C3H1-type" evidence="7">
    <location>
        <begin position="278"/>
        <end position="305"/>
    </location>
</feature>
<dbReference type="EMBL" id="JAUEPO010000001">
    <property type="protein sequence ID" value="KAK3337135.1"/>
    <property type="molecule type" value="Genomic_DNA"/>
</dbReference>
<dbReference type="InterPro" id="IPR000571">
    <property type="entry name" value="Znf_CCCH"/>
</dbReference>
<evidence type="ECO:0000313" key="10">
    <source>
        <dbReference type="Proteomes" id="UP001286456"/>
    </source>
</evidence>
<name>A0AAE0J5W8_9PEZI</name>
<dbReference type="InterPro" id="IPR002625">
    <property type="entry name" value="Smr_dom"/>
</dbReference>
<keyword evidence="1 5" id="KW-0479">Metal-binding</keyword>
<feature type="region of interest" description="Disordered" evidence="6">
    <location>
        <begin position="717"/>
        <end position="738"/>
    </location>
</feature>
<feature type="compositionally biased region" description="Polar residues" evidence="6">
    <location>
        <begin position="484"/>
        <end position="498"/>
    </location>
</feature>
<dbReference type="SUPFAM" id="SSF160443">
    <property type="entry name" value="SMR domain-like"/>
    <property type="match status" value="1"/>
</dbReference>
<feature type="domain" description="C3H1-type" evidence="7">
    <location>
        <begin position="308"/>
        <end position="330"/>
    </location>
</feature>
<protein>
    <recommendedName>
        <fullName evidence="11">CCCH zinc finger and SMR domain containing protein</fullName>
    </recommendedName>
</protein>
<reference evidence="9" key="2">
    <citation type="submission" date="2023-06" db="EMBL/GenBank/DDBJ databases">
        <authorList>
            <consortium name="Lawrence Berkeley National Laboratory"/>
            <person name="Haridas S."/>
            <person name="Hensen N."/>
            <person name="Bonometti L."/>
            <person name="Westerberg I."/>
            <person name="Brannstrom I.O."/>
            <person name="Guillou S."/>
            <person name="Cros-Aarteil S."/>
            <person name="Calhoun S."/>
            <person name="Kuo A."/>
            <person name="Mondo S."/>
            <person name="Pangilinan J."/>
            <person name="Riley R."/>
            <person name="Labutti K."/>
            <person name="Andreopoulos B."/>
            <person name="Lipzen A."/>
            <person name="Chen C."/>
            <person name="Yanf M."/>
            <person name="Daum C."/>
            <person name="Ng V."/>
            <person name="Clum A."/>
            <person name="Steindorff A."/>
            <person name="Ohm R."/>
            <person name="Martin F."/>
            <person name="Silar P."/>
            <person name="Natvig D."/>
            <person name="Lalanne C."/>
            <person name="Gautier V."/>
            <person name="Ament-Velasquez S.L."/>
            <person name="Kruys A."/>
            <person name="Hutchinson M.I."/>
            <person name="Powell A.J."/>
            <person name="Barry K."/>
            <person name="Miller A.N."/>
            <person name="Grigoriev I.V."/>
            <person name="Debuchy R."/>
            <person name="Gladieux P."/>
            <person name="Thoren M.H."/>
            <person name="Johannesson H."/>
        </authorList>
    </citation>
    <scope>NUCLEOTIDE SEQUENCE</scope>
    <source>
        <strain evidence="9">SMH4131-1</strain>
    </source>
</reference>
<dbReference type="SMART" id="SM00356">
    <property type="entry name" value="ZnF_C3H1"/>
    <property type="match status" value="2"/>
</dbReference>
<proteinExistence type="predicted"/>
<dbReference type="PROSITE" id="PS50828">
    <property type="entry name" value="SMR"/>
    <property type="match status" value="1"/>
</dbReference>
<dbReference type="FunFam" id="3.30.1370.110:FF:000002">
    <property type="entry name" value="CCCH zinc finger and SMR domain protein"/>
    <property type="match status" value="1"/>
</dbReference>
<feature type="region of interest" description="Disordered" evidence="6">
    <location>
        <begin position="73"/>
        <end position="95"/>
    </location>
</feature>
<dbReference type="GO" id="GO:0005634">
    <property type="term" value="C:nucleus"/>
    <property type="evidence" value="ECO:0007669"/>
    <property type="project" value="TreeGrafter"/>
</dbReference>
<feature type="domain" description="Smr" evidence="8">
    <location>
        <begin position="595"/>
        <end position="676"/>
    </location>
</feature>
<evidence type="ECO:0000256" key="6">
    <source>
        <dbReference type="SAM" id="MobiDB-lite"/>
    </source>
</evidence>
<accession>A0AAE0J5W8</accession>
<evidence type="ECO:0000256" key="3">
    <source>
        <dbReference type="ARBA" id="ARBA00022771"/>
    </source>
</evidence>
<evidence type="ECO:0000259" key="7">
    <source>
        <dbReference type="PROSITE" id="PS50103"/>
    </source>
</evidence>
<dbReference type="GO" id="GO:0003723">
    <property type="term" value="F:RNA binding"/>
    <property type="evidence" value="ECO:0007669"/>
    <property type="project" value="InterPro"/>
</dbReference>
<evidence type="ECO:0000256" key="2">
    <source>
        <dbReference type="ARBA" id="ARBA00022737"/>
    </source>
</evidence>
<dbReference type="GO" id="GO:0008270">
    <property type="term" value="F:zinc ion binding"/>
    <property type="evidence" value="ECO:0007669"/>
    <property type="project" value="UniProtKB-KW"/>
</dbReference>
<evidence type="ECO:0000259" key="8">
    <source>
        <dbReference type="PROSITE" id="PS50828"/>
    </source>
</evidence>
<dbReference type="SUPFAM" id="SSF90229">
    <property type="entry name" value="CCCH zinc finger"/>
    <property type="match status" value="1"/>
</dbReference>
<keyword evidence="3 5" id="KW-0863">Zinc-finger</keyword>
<feature type="zinc finger region" description="C3H1-type" evidence="5">
    <location>
        <begin position="308"/>
        <end position="330"/>
    </location>
</feature>
<dbReference type="SMART" id="SM00463">
    <property type="entry name" value="SMR"/>
    <property type="match status" value="1"/>
</dbReference>
<evidence type="ECO:0000256" key="5">
    <source>
        <dbReference type="PROSITE-ProRule" id="PRU00723"/>
    </source>
</evidence>
<feature type="compositionally biased region" description="Basic residues" evidence="6">
    <location>
        <begin position="436"/>
        <end position="450"/>
    </location>
</feature>
<sequence length="738" mass="79585">MVSDETYELCLPVLQDSALDDEEKTDKLEELLKEKTTLVGQSLENAILDALWRFRDGGGTATSPPSIRQTILRRPSPASWRGSSGTPLSGSPRLGVSPLAPPGFVPSTFNRALSVTASPFGSPRPSPRLAYAAPVPHSPSLNAYQFATDETPSPEVFEEYQSDNVDWLVSDDAVSVTSSIGGSSGLNVAAPEFVSAQQTDMTPYDMLRSILGQSKTDEEIGAALASHGYDLGATVAAIMDTQMQDNLALAAQAEEAKVTIIGKSMTPDARPTTPADQQKSGVICKFYLSTGQCLRSDCRFSHDLSNHICKYWVAGNCLAGNTCIFSHDPAHLVNRLHIDGSGTPPTQNATVNLQDYASFPLLQPGTPEQLPIFAAAANYPSVGITPPPGFKHHGYSGERPRSRPSSRHQQKENAPAAPSLDDADAFPSLGSASAKQGKKHHGKRGGHGHGHKETFAPSTLADIVKMSPSPSPATPRPERKIGRNGSSTNIRNGENSAAAQGIPSPKYIPWLKTGEEANRAYLKARQEAIKHGGLRNKFLQSAAQAWNRNDARAAKALSLRGQSENDLMRKAHREAATQLYEERNKASADCPEIYVDLHGLHPEEAVEYLEGILMENSTETRPIYAITGTGHHSKNGKDKVGKALKMFLNEWRYAYREFSVPGDRNSLGGILGIDARSWDKSLSRDGVMLVRKEEAKGEVDILAQGVEIGEGKVKLLVRDPTVSKEPPKGPSGNGNRGR</sequence>
<keyword evidence="4 5" id="KW-0862">Zinc</keyword>
<dbReference type="InterPro" id="IPR036855">
    <property type="entry name" value="Znf_CCCH_sf"/>
</dbReference>
<keyword evidence="10" id="KW-1185">Reference proteome</keyword>
<feature type="zinc finger region" description="C3H1-type" evidence="5">
    <location>
        <begin position="278"/>
        <end position="305"/>
    </location>
</feature>
<comment type="caution">
    <text evidence="9">The sequence shown here is derived from an EMBL/GenBank/DDBJ whole genome shotgun (WGS) entry which is preliminary data.</text>
</comment>